<dbReference type="Proteomes" id="UP001500962">
    <property type="component" value="Unassembled WGS sequence"/>
</dbReference>
<reference evidence="2" key="2">
    <citation type="submission" date="2022-04" db="EMBL/GenBank/DDBJ databases">
        <title>Sequencing and genomic assembly of Halococcus dombrowskii.</title>
        <authorList>
            <person name="Lim S.W."/>
            <person name="MacLea K.S."/>
        </authorList>
    </citation>
    <scope>NUCLEOTIDE SEQUENCE</scope>
    <source>
        <strain evidence="2">H4</strain>
        <plasmid evidence="2">unnamed2</plasmid>
    </source>
</reference>
<evidence type="ECO:0008006" key="5">
    <source>
        <dbReference type="Google" id="ProtNLM"/>
    </source>
</evidence>
<dbReference type="KEGG" id="hdo:MUK72_16320"/>
<dbReference type="EMBL" id="BAAADN010000055">
    <property type="protein sequence ID" value="GAA0472124.1"/>
    <property type="molecule type" value="Genomic_DNA"/>
</dbReference>
<name>A0AAV3SKV9_HALDO</name>
<evidence type="ECO:0000313" key="2">
    <source>
        <dbReference type="EMBL" id="UOO97010.1"/>
    </source>
</evidence>
<evidence type="ECO:0000313" key="1">
    <source>
        <dbReference type="EMBL" id="GAA0472124.1"/>
    </source>
</evidence>
<evidence type="ECO:0000313" key="3">
    <source>
        <dbReference type="Proteomes" id="UP000830542"/>
    </source>
</evidence>
<evidence type="ECO:0000313" key="4">
    <source>
        <dbReference type="Proteomes" id="UP001500962"/>
    </source>
</evidence>
<dbReference type="Gene3D" id="1.25.10.10">
    <property type="entry name" value="Leucine-rich Repeat Variant"/>
    <property type="match status" value="2"/>
</dbReference>
<keyword evidence="2" id="KW-0614">Plasmid</keyword>
<protein>
    <recommendedName>
        <fullName evidence="5">HEAT repeat domain-containing protein</fullName>
    </recommendedName>
</protein>
<dbReference type="Proteomes" id="UP000830542">
    <property type="component" value="Plasmid unnamed2"/>
</dbReference>
<dbReference type="EMBL" id="CP095007">
    <property type="protein sequence ID" value="UOO97010.1"/>
    <property type="molecule type" value="Genomic_DNA"/>
</dbReference>
<proteinExistence type="predicted"/>
<gene>
    <name evidence="1" type="ORF">GCM10008985_31120</name>
    <name evidence="2" type="ORF">MUK72_16320</name>
</gene>
<dbReference type="InterPro" id="IPR016024">
    <property type="entry name" value="ARM-type_fold"/>
</dbReference>
<geneLocation type="plasmid" evidence="2 3">
    <name>unnamed2</name>
</geneLocation>
<dbReference type="InterPro" id="IPR011989">
    <property type="entry name" value="ARM-like"/>
</dbReference>
<reference evidence="1" key="3">
    <citation type="submission" date="2023-12" db="EMBL/GenBank/DDBJ databases">
        <authorList>
            <person name="Sun Q."/>
            <person name="Inoue M."/>
        </authorList>
    </citation>
    <scope>NUCLEOTIDE SEQUENCE</scope>
    <source>
        <strain evidence="1">JCM 12289</strain>
    </source>
</reference>
<accession>A0AAV3SKV9</accession>
<organism evidence="1 4">
    <name type="scientific">Halococcus dombrowskii</name>
    <dbReference type="NCBI Taxonomy" id="179637"/>
    <lineage>
        <taxon>Archaea</taxon>
        <taxon>Methanobacteriati</taxon>
        <taxon>Methanobacteriota</taxon>
        <taxon>Stenosarchaea group</taxon>
        <taxon>Halobacteria</taxon>
        <taxon>Halobacteriales</taxon>
        <taxon>Halococcaceae</taxon>
        <taxon>Halococcus</taxon>
    </lineage>
</organism>
<dbReference type="AlphaFoldDB" id="A0AAV3SKV9"/>
<reference evidence="1" key="1">
    <citation type="journal article" date="2014" name="Int. J. Syst. Evol. Microbiol.">
        <title>Complete genome sequence of Corynebacterium casei LMG S-19264T (=DSM 44701T), isolated from a smear-ripened cheese.</title>
        <authorList>
            <consortium name="US DOE Joint Genome Institute (JGI-PGF)"/>
            <person name="Walter F."/>
            <person name="Albersmeier A."/>
            <person name="Kalinowski J."/>
            <person name="Ruckert C."/>
        </authorList>
    </citation>
    <scope>NUCLEOTIDE SEQUENCE</scope>
    <source>
        <strain evidence="1">JCM 12289</strain>
    </source>
</reference>
<sequence length="250" mass="26929">MRGNETVGLERTIENDPSELNARIEQVHRSLRSDDLQTRRDAGRAFRVAAEQNPAIIEPHCDTLVELLADRSGSVRLSGAIGFRELATTAPTTVAERVPELLVLLEDADAPAIQMAVVRALTRVGEHSLGTVTVADETTAGLLRTATPPIKAAIVTIFAGAVVADPEQFPETVAAMEDALDDEGERVRRYAAAALALIAKMDSSAVSSVEGIRERIEALEDRVTAHPWHSDETIEQAAETFRSLSDTGQT</sequence>
<keyword evidence="3" id="KW-1185">Reference proteome</keyword>
<dbReference type="SUPFAM" id="SSF48371">
    <property type="entry name" value="ARM repeat"/>
    <property type="match status" value="1"/>
</dbReference>
<dbReference type="RefSeq" id="WP_244706251.1">
    <property type="nucleotide sequence ID" value="NZ_BAAADN010000055.1"/>
</dbReference>
<dbReference type="GeneID" id="71763446"/>